<organism evidence="5">
    <name type="scientific">uncultured Eubacteriales bacterium</name>
    <dbReference type="NCBI Taxonomy" id="172733"/>
    <lineage>
        <taxon>Bacteria</taxon>
        <taxon>Bacillati</taxon>
        <taxon>Bacillota</taxon>
        <taxon>Clostridia</taxon>
        <taxon>Eubacteriales</taxon>
        <taxon>environmental samples</taxon>
    </lineage>
</organism>
<protein>
    <submittedName>
        <fullName evidence="5">Histidinol-phosphate aminotransferase</fullName>
        <ecNumber evidence="5">2.6.1.9</ecNumber>
    </submittedName>
</protein>
<keyword evidence="1 5" id="KW-0032">Aminotransferase</keyword>
<evidence type="ECO:0000256" key="3">
    <source>
        <dbReference type="ARBA" id="ARBA00022898"/>
    </source>
</evidence>
<dbReference type="PANTHER" id="PTHR43643">
    <property type="entry name" value="HISTIDINOL-PHOSPHATE AMINOTRANSFERASE 2"/>
    <property type="match status" value="1"/>
</dbReference>
<dbReference type="GO" id="GO:0004400">
    <property type="term" value="F:histidinol-phosphate transaminase activity"/>
    <property type="evidence" value="ECO:0007669"/>
    <property type="project" value="UniProtKB-EC"/>
</dbReference>
<gene>
    <name evidence="5" type="primary">hisC</name>
    <name evidence="5" type="ORF">KL86CLO1_12582</name>
</gene>
<evidence type="ECO:0000259" key="4">
    <source>
        <dbReference type="Pfam" id="PF00155"/>
    </source>
</evidence>
<dbReference type="Gene3D" id="3.40.640.10">
    <property type="entry name" value="Type I PLP-dependent aspartate aminotransferase-like (Major domain)"/>
    <property type="match status" value="1"/>
</dbReference>
<evidence type="ECO:0000256" key="2">
    <source>
        <dbReference type="ARBA" id="ARBA00022679"/>
    </source>
</evidence>
<dbReference type="EC" id="2.6.1.9" evidence="5"/>
<feature type="domain" description="Aminotransferase class I/classII large" evidence="4">
    <location>
        <begin position="31"/>
        <end position="352"/>
    </location>
</feature>
<dbReference type="InterPro" id="IPR050106">
    <property type="entry name" value="HistidinolP_aminotransfase"/>
</dbReference>
<dbReference type="EMBL" id="FLUN01000001">
    <property type="protein sequence ID" value="SBW09115.1"/>
    <property type="molecule type" value="Genomic_DNA"/>
</dbReference>
<dbReference type="AlphaFoldDB" id="A0A212KC67"/>
<dbReference type="InterPro" id="IPR015421">
    <property type="entry name" value="PyrdxlP-dep_Trfase_major"/>
</dbReference>
<accession>A0A212KC67</accession>
<dbReference type="InterPro" id="IPR004839">
    <property type="entry name" value="Aminotransferase_I/II_large"/>
</dbReference>
<proteinExistence type="predicted"/>
<evidence type="ECO:0000313" key="5">
    <source>
        <dbReference type="EMBL" id="SBW09115.1"/>
    </source>
</evidence>
<dbReference type="GO" id="GO:0030170">
    <property type="term" value="F:pyridoxal phosphate binding"/>
    <property type="evidence" value="ECO:0007669"/>
    <property type="project" value="InterPro"/>
</dbReference>
<reference evidence="5" key="1">
    <citation type="submission" date="2016-04" db="EMBL/GenBank/DDBJ databases">
        <authorList>
            <person name="Evans L.H."/>
            <person name="Alamgir A."/>
            <person name="Owens N."/>
            <person name="Weber N.D."/>
            <person name="Virtaneva K."/>
            <person name="Barbian K."/>
            <person name="Babar A."/>
            <person name="Rosenke K."/>
        </authorList>
    </citation>
    <scope>NUCLEOTIDE SEQUENCE</scope>
    <source>
        <strain evidence="5">86</strain>
    </source>
</reference>
<dbReference type="Gene3D" id="3.90.1150.10">
    <property type="entry name" value="Aspartate Aminotransferase, domain 1"/>
    <property type="match status" value="1"/>
</dbReference>
<dbReference type="CDD" id="cd00609">
    <property type="entry name" value="AAT_like"/>
    <property type="match status" value="1"/>
</dbReference>
<dbReference type="PANTHER" id="PTHR43643:SF3">
    <property type="entry name" value="HISTIDINOL-PHOSPHATE AMINOTRANSFERASE"/>
    <property type="match status" value="1"/>
</dbReference>
<dbReference type="InterPro" id="IPR015424">
    <property type="entry name" value="PyrdxlP-dep_Trfase"/>
</dbReference>
<dbReference type="SUPFAM" id="SSF53383">
    <property type="entry name" value="PLP-dependent transferases"/>
    <property type="match status" value="1"/>
</dbReference>
<keyword evidence="3" id="KW-0663">Pyridoxal phosphate</keyword>
<dbReference type="Pfam" id="PF00155">
    <property type="entry name" value="Aminotran_1_2"/>
    <property type="match status" value="1"/>
</dbReference>
<dbReference type="InterPro" id="IPR015422">
    <property type="entry name" value="PyrdxlP-dep_Trfase_small"/>
</dbReference>
<evidence type="ECO:0000256" key="1">
    <source>
        <dbReference type="ARBA" id="ARBA00022576"/>
    </source>
</evidence>
<keyword evidence="2 5" id="KW-0808">Transferase</keyword>
<sequence length="368" mass="41123">MEVKELLRESIKAKPASKRGARQKTSTPRGVIRMNFNENAYGMSEQVKKVLVEDAADNYMYQDFYAVDIRNKLAARYDLTPDHILIGSGSSAVIDMLGEVFINYGDEIVYCMPSYEAFPDMVSDNGGIRVEIPVTKDFKFDLEGMLAAVNERTKMVVVVNPNNPTGTYVSSAEVEAFVRKLPPHVLAVVDEAYFEYVDDPEHYSLINMVRDGYDKPLIVLRTFSKIYGLAGLRVGYAVAHPLIVDEMMKACQAWNISRIATLAAETALCDQAYIQAVKDRNIKNRAYLLQGLKALGCFAAEPAANFIYFDTHRDSKAVAQKLAERKLLIGAPDAFNRVTVGKEDQNNAFLAALKEVLDELPLRKLTPR</sequence>
<name>A0A212KC67_9FIRM</name>